<evidence type="ECO:0000313" key="2">
    <source>
        <dbReference type="EMBL" id="QYL17523.1"/>
    </source>
</evidence>
<keyword evidence="3" id="KW-1185">Reference proteome</keyword>
<evidence type="ECO:0000259" key="1">
    <source>
        <dbReference type="Pfam" id="PF07978"/>
    </source>
</evidence>
<dbReference type="Proteomes" id="UP000825367">
    <property type="component" value="Chromosome"/>
</dbReference>
<dbReference type="Pfam" id="PF07978">
    <property type="entry name" value="NIPSNAP"/>
    <property type="match status" value="1"/>
</dbReference>
<dbReference type="RefSeq" id="WP_071947858.1">
    <property type="nucleotide sequence ID" value="NZ_BAAAVX010000004.1"/>
</dbReference>
<dbReference type="InterPro" id="IPR011008">
    <property type="entry name" value="Dimeric_a/b-barrel"/>
</dbReference>
<proteinExistence type="predicted"/>
<accession>A0ABX8VKG0</accession>
<name>A0ABX8VKG0_9MYCO</name>
<evidence type="ECO:0000313" key="3">
    <source>
        <dbReference type="Proteomes" id="UP000825367"/>
    </source>
</evidence>
<dbReference type="Gene3D" id="3.30.70.100">
    <property type="match status" value="1"/>
</dbReference>
<dbReference type="EMBL" id="CP080333">
    <property type="protein sequence ID" value="QYL17523.1"/>
    <property type="molecule type" value="Genomic_DNA"/>
</dbReference>
<feature type="domain" description="NIPSNAP" evidence="1">
    <location>
        <begin position="3"/>
        <end position="81"/>
    </location>
</feature>
<gene>
    <name evidence="2" type="ORF">K0O64_02800</name>
</gene>
<dbReference type="InterPro" id="IPR012577">
    <property type="entry name" value="NIPSNAP"/>
</dbReference>
<dbReference type="SUPFAM" id="SSF54909">
    <property type="entry name" value="Dimeric alpha+beta barrel"/>
    <property type="match status" value="1"/>
</dbReference>
<sequence length="106" mass="11693">MLELRIYTLRSAEALRQYATVHWTRHLATFPAFGISTNGVWTERSGGAHRLVALIGYPAGADPDELTRHVMASPEFAADMAGFDPDEIIHVDTISLEPIDLQEVSS</sequence>
<reference evidence="2 3" key="1">
    <citation type="submission" date="2021-07" db="EMBL/GenBank/DDBJ databases">
        <title>Whole genome sequencing of non-tuberculosis mycobacteria type-strains.</title>
        <authorList>
            <person name="Igarashi Y."/>
            <person name="Osugi A."/>
            <person name="Mitarai S."/>
        </authorList>
    </citation>
    <scope>NUCLEOTIDE SEQUENCE [LARGE SCALE GENOMIC DNA]</scope>
    <source>
        <strain evidence="2 3">JCM 16370</strain>
    </source>
</reference>
<organism evidence="2 3">
    <name type="scientific">Mycolicibacterium pallens</name>
    <dbReference type="NCBI Taxonomy" id="370524"/>
    <lineage>
        <taxon>Bacteria</taxon>
        <taxon>Bacillati</taxon>
        <taxon>Actinomycetota</taxon>
        <taxon>Actinomycetes</taxon>
        <taxon>Mycobacteriales</taxon>
        <taxon>Mycobacteriaceae</taxon>
        <taxon>Mycolicibacterium</taxon>
    </lineage>
</organism>
<protein>
    <submittedName>
        <fullName evidence="2">NIPSNAP family protein</fullName>
    </submittedName>
</protein>